<keyword evidence="3" id="KW-1185">Reference proteome</keyword>
<reference evidence="2 3" key="1">
    <citation type="journal article" date="2023" name="G3 (Bethesda)">
        <title>A chromosome-length genome assembly and annotation of blackberry (Rubus argutus, cv. 'Hillquist').</title>
        <authorList>
            <person name="Bruna T."/>
            <person name="Aryal R."/>
            <person name="Dudchenko O."/>
            <person name="Sargent D.J."/>
            <person name="Mead D."/>
            <person name="Buti M."/>
            <person name="Cavallini A."/>
            <person name="Hytonen T."/>
            <person name="Andres J."/>
            <person name="Pham M."/>
            <person name="Weisz D."/>
            <person name="Mascagni F."/>
            <person name="Usai G."/>
            <person name="Natali L."/>
            <person name="Bassil N."/>
            <person name="Fernandez G.E."/>
            <person name="Lomsadze A."/>
            <person name="Armour M."/>
            <person name="Olukolu B."/>
            <person name="Poorten T."/>
            <person name="Britton C."/>
            <person name="Davik J."/>
            <person name="Ashrafi H."/>
            <person name="Aiden E.L."/>
            <person name="Borodovsky M."/>
            <person name="Worthington M."/>
        </authorList>
    </citation>
    <scope>NUCLEOTIDE SEQUENCE [LARGE SCALE GENOMIC DNA]</scope>
    <source>
        <strain evidence="2">PI 553951</strain>
    </source>
</reference>
<feature type="region of interest" description="Disordered" evidence="1">
    <location>
        <begin position="128"/>
        <end position="150"/>
    </location>
</feature>
<dbReference type="AlphaFoldDB" id="A0AAW1VXR1"/>
<gene>
    <name evidence="2" type="ORF">M0R45_036140</name>
</gene>
<evidence type="ECO:0000313" key="2">
    <source>
        <dbReference type="EMBL" id="KAK9912269.1"/>
    </source>
</evidence>
<evidence type="ECO:0000256" key="1">
    <source>
        <dbReference type="SAM" id="MobiDB-lite"/>
    </source>
</evidence>
<feature type="compositionally biased region" description="Polar residues" evidence="1">
    <location>
        <begin position="140"/>
        <end position="150"/>
    </location>
</feature>
<dbReference type="Proteomes" id="UP001457282">
    <property type="component" value="Unassembled WGS sequence"/>
</dbReference>
<dbReference type="EMBL" id="JBEDUW010000007">
    <property type="protein sequence ID" value="KAK9912269.1"/>
    <property type="molecule type" value="Genomic_DNA"/>
</dbReference>
<accession>A0AAW1VXR1</accession>
<sequence>MAASARTMHHLQFTIHPSRIAASPCLSQATAIKPKLNCEPVILSSTESSTVCPHDPHCLLHRRAETVAPKPCAAEPRGLSLPLFHSSKPHTWPVQSSIPMAASIALCTQSDLSIYRAKLAHQLTCSPKRTCARPKPPASSRVSGQSSLYW</sequence>
<protein>
    <submittedName>
        <fullName evidence="2">Uncharacterized protein</fullName>
    </submittedName>
</protein>
<comment type="caution">
    <text evidence="2">The sequence shown here is derived from an EMBL/GenBank/DDBJ whole genome shotgun (WGS) entry which is preliminary data.</text>
</comment>
<organism evidence="2 3">
    <name type="scientific">Rubus argutus</name>
    <name type="common">Southern blackberry</name>
    <dbReference type="NCBI Taxonomy" id="59490"/>
    <lineage>
        <taxon>Eukaryota</taxon>
        <taxon>Viridiplantae</taxon>
        <taxon>Streptophyta</taxon>
        <taxon>Embryophyta</taxon>
        <taxon>Tracheophyta</taxon>
        <taxon>Spermatophyta</taxon>
        <taxon>Magnoliopsida</taxon>
        <taxon>eudicotyledons</taxon>
        <taxon>Gunneridae</taxon>
        <taxon>Pentapetalae</taxon>
        <taxon>rosids</taxon>
        <taxon>fabids</taxon>
        <taxon>Rosales</taxon>
        <taxon>Rosaceae</taxon>
        <taxon>Rosoideae</taxon>
        <taxon>Rosoideae incertae sedis</taxon>
        <taxon>Rubus</taxon>
    </lineage>
</organism>
<proteinExistence type="predicted"/>
<evidence type="ECO:0000313" key="3">
    <source>
        <dbReference type="Proteomes" id="UP001457282"/>
    </source>
</evidence>
<name>A0AAW1VXR1_RUBAR</name>